<dbReference type="PROSITE" id="PS50956">
    <property type="entry name" value="HTH_ASNC_2"/>
    <property type="match status" value="1"/>
</dbReference>
<keyword evidence="2" id="KW-0238">DNA-binding</keyword>
<evidence type="ECO:0000259" key="4">
    <source>
        <dbReference type="PROSITE" id="PS50956"/>
    </source>
</evidence>
<dbReference type="PRINTS" id="PR00033">
    <property type="entry name" value="HTHASNC"/>
</dbReference>
<accession>A0A1I0PD36</accession>
<dbReference type="Gene3D" id="1.10.10.10">
    <property type="entry name" value="Winged helix-like DNA-binding domain superfamily/Winged helix DNA-binding domain"/>
    <property type="match status" value="1"/>
</dbReference>
<evidence type="ECO:0000313" key="5">
    <source>
        <dbReference type="EMBL" id="SEW12280.1"/>
    </source>
</evidence>
<dbReference type="EMBL" id="FOIW01000002">
    <property type="protein sequence ID" value="SEW12280.1"/>
    <property type="molecule type" value="Genomic_DNA"/>
</dbReference>
<dbReference type="SUPFAM" id="SSF46785">
    <property type="entry name" value="Winged helix' DNA-binding domain"/>
    <property type="match status" value="1"/>
</dbReference>
<protein>
    <submittedName>
        <fullName evidence="5">Transcriptional regulator, AsnC family</fullName>
    </submittedName>
</protein>
<dbReference type="RefSeq" id="WP_198300102.1">
    <property type="nucleotide sequence ID" value="NZ_CP015105.1"/>
</dbReference>
<dbReference type="GO" id="GO:0043565">
    <property type="term" value="F:sequence-specific DNA binding"/>
    <property type="evidence" value="ECO:0007669"/>
    <property type="project" value="InterPro"/>
</dbReference>
<dbReference type="InterPro" id="IPR019888">
    <property type="entry name" value="Tscrpt_reg_AsnC-like"/>
</dbReference>
<reference evidence="5 6" key="1">
    <citation type="submission" date="2016-10" db="EMBL/GenBank/DDBJ databases">
        <authorList>
            <person name="de Groot N.N."/>
        </authorList>
    </citation>
    <scope>NUCLEOTIDE SEQUENCE [LARGE SCALE GENOMIC DNA]</scope>
    <source>
        <strain evidence="5 6">OGL-20</strain>
    </source>
</reference>
<feature type="domain" description="HTH asnC-type" evidence="4">
    <location>
        <begin position="2"/>
        <end position="63"/>
    </location>
</feature>
<dbReference type="AlphaFoldDB" id="A0A1I0PD36"/>
<dbReference type="SMART" id="SM00344">
    <property type="entry name" value="HTH_ASNC"/>
    <property type="match status" value="1"/>
</dbReference>
<dbReference type="GeneID" id="33333307"/>
<dbReference type="GO" id="GO:0005829">
    <property type="term" value="C:cytosol"/>
    <property type="evidence" value="ECO:0007669"/>
    <property type="project" value="TreeGrafter"/>
</dbReference>
<keyword evidence="1" id="KW-0805">Transcription regulation</keyword>
<dbReference type="SUPFAM" id="SSF54909">
    <property type="entry name" value="Dimeric alpha+beta barrel"/>
    <property type="match status" value="1"/>
</dbReference>
<proteinExistence type="predicted"/>
<sequence>MVDELDLRILSLLQENARLSYREIARELKVAVGTVYNRIKRMEEEGVIRGFAPILDYEKLGFGLTTVIGVKAQGRKIVEIEREIARNDRVVMVYDITGEFDIVVVAKFKDRADMNRFVKWLLSLEGVEKTNTSVAMQVVKEDLRLKLTED</sequence>
<dbReference type="Pfam" id="PF13412">
    <property type="entry name" value="HTH_24"/>
    <property type="match status" value="1"/>
</dbReference>
<dbReference type="PANTHER" id="PTHR30154:SF34">
    <property type="entry name" value="TRANSCRIPTIONAL REGULATOR AZLB"/>
    <property type="match status" value="1"/>
</dbReference>
<evidence type="ECO:0000256" key="2">
    <source>
        <dbReference type="ARBA" id="ARBA00023125"/>
    </source>
</evidence>
<organism evidence="5 6">
    <name type="scientific">Thermococcus thioreducens</name>
    <dbReference type="NCBI Taxonomy" id="277988"/>
    <lineage>
        <taxon>Archaea</taxon>
        <taxon>Methanobacteriati</taxon>
        <taxon>Methanobacteriota</taxon>
        <taxon>Thermococci</taxon>
        <taxon>Thermococcales</taxon>
        <taxon>Thermococcaceae</taxon>
        <taxon>Thermococcus</taxon>
    </lineage>
</organism>
<dbReference type="InterPro" id="IPR000485">
    <property type="entry name" value="AsnC-type_HTH_dom"/>
</dbReference>
<dbReference type="InterPro" id="IPR011008">
    <property type="entry name" value="Dimeric_a/b-barrel"/>
</dbReference>
<dbReference type="Gene3D" id="3.30.70.920">
    <property type="match status" value="1"/>
</dbReference>
<dbReference type="InterPro" id="IPR011991">
    <property type="entry name" value="ArsR-like_HTH"/>
</dbReference>
<keyword evidence="3" id="KW-0804">Transcription</keyword>
<dbReference type="InterPro" id="IPR019887">
    <property type="entry name" value="Tscrpt_reg_AsnC/Lrp_C"/>
</dbReference>
<dbReference type="GO" id="GO:0043200">
    <property type="term" value="P:response to amino acid"/>
    <property type="evidence" value="ECO:0007669"/>
    <property type="project" value="TreeGrafter"/>
</dbReference>
<dbReference type="Pfam" id="PF01037">
    <property type="entry name" value="AsnC_trans_reg"/>
    <property type="match status" value="1"/>
</dbReference>
<gene>
    <name evidence="5" type="ORF">SAMN05216170_1729</name>
</gene>
<dbReference type="Proteomes" id="UP000182125">
    <property type="component" value="Unassembled WGS sequence"/>
</dbReference>
<dbReference type="InterPro" id="IPR036390">
    <property type="entry name" value="WH_DNA-bd_sf"/>
</dbReference>
<evidence type="ECO:0000256" key="1">
    <source>
        <dbReference type="ARBA" id="ARBA00023015"/>
    </source>
</evidence>
<evidence type="ECO:0000313" key="6">
    <source>
        <dbReference type="Proteomes" id="UP000182125"/>
    </source>
</evidence>
<dbReference type="OrthoDB" id="6995at2157"/>
<name>A0A1I0PD36_9EURY</name>
<dbReference type="CDD" id="cd00090">
    <property type="entry name" value="HTH_ARSR"/>
    <property type="match status" value="1"/>
</dbReference>
<dbReference type="PANTHER" id="PTHR30154">
    <property type="entry name" value="LEUCINE-RESPONSIVE REGULATORY PROTEIN"/>
    <property type="match status" value="1"/>
</dbReference>
<dbReference type="InterPro" id="IPR036388">
    <property type="entry name" value="WH-like_DNA-bd_sf"/>
</dbReference>
<evidence type="ECO:0000256" key="3">
    <source>
        <dbReference type="ARBA" id="ARBA00023163"/>
    </source>
</evidence>